<dbReference type="SUPFAM" id="SSF56300">
    <property type="entry name" value="Metallo-dependent phosphatases"/>
    <property type="match status" value="1"/>
</dbReference>
<dbReference type="PANTHER" id="PTHR43606">
    <property type="entry name" value="PHOSPHATASE, PUTATIVE (AFU_ORTHOLOGUE AFUA_6G08710)-RELATED"/>
    <property type="match status" value="1"/>
</dbReference>
<evidence type="ECO:0000259" key="3">
    <source>
        <dbReference type="Pfam" id="PF16655"/>
    </source>
</evidence>
<comment type="caution">
    <text evidence="4">The sequence shown here is derived from an EMBL/GenBank/DDBJ whole genome shotgun (WGS) entry which is preliminary data.</text>
</comment>
<reference evidence="4 5" key="1">
    <citation type="journal article" date="2018" name="Mol. Biol. Evol.">
        <title>Analysis of the draft genome of the red seaweed Gracilariopsis chorda provides insights into genome size evolution in Rhodophyta.</title>
        <authorList>
            <person name="Lee J."/>
            <person name="Yang E.C."/>
            <person name="Graf L."/>
            <person name="Yang J.H."/>
            <person name="Qiu H."/>
            <person name="Zel Zion U."/>
            <person name="Chan C.X."/>
            <person name="Stephens T.G."/>
            <person name="Weber A.P.M."/>
            <person name="Boo G.H."/>
            <person name="Boo S.M."/>
            <person name="Kim K.M."/>
            <person name="Shin Y."/>
            <person name="Jung M."/>
            <person name="Lee S.J."/>
            <person name="Yim H.S."/>
            <person name="Lee J.H."/>
            <person name="Bhattacharya D."/>
            <person name="Yoon H.S."/>
        </authorList>
    </citation>
    <scope>NUCLEOTIDE SEQUENCE [LARGE SCALE GENOMIC DNA]</scope>
    <source>
        <strain evidence="4 5">SKKU-2015</strain>
        <tissue evidence="4">Whole body</tissue>
    </source>
</reference>
<dbReference type="Proteomes" id="UP000247409">
    <property type="component" value="Unassembled WGS sequence"/>
</dbReference>
<keyword evidence="5" id="KW-1185">Reference proteome</keyword>
<feature type="chain" id="PRO_5016016303" description="Alkaline phosphatase D" evidence="1">
    <location>
        <begin position="22"/>
        <end position="391"/>
    </location>
</feature>
<sequence>MVCSHVASILGLSVLFVLAPACQFSLQSGDVTNNSAIIQASLASSDCRTSSSERTVAQVLVATDPQLTAVIANHSLQAVSYAGIDPRENPGAYVAKLFLSDLDANTKYYYQFTSETAVKSPLGSFVTLRDYQDERQFSFVHMSCANRNPYPVSAALNRYVTHNSPDFAIFNGDAVYADRFWLSENATFDQVNRCCRIPNTTADYYNSLYVDQRSSAYTGEGFPEVLRSIPIFSVWDDHEVNDNFVGQDGNPRRIQDTILSADVQLPDTTSKHKIEAQYLFGRKAFFEMNGVTPGNKLQSDDPAPGLRSPETRFFRRIRVGKHVEVFMLDLRQYRDTQVPAIGLLPVRPPNVTDEELCGAVPEVAALGLSGCDLFSQPIVNQTGFRDADKTW</sequence>
<evidence type="ECO:0008006" key="6">
    <source>
        <dbReference type="Google" id="ProtNLM"/>
    </source>
</evidence>
<accession>A0A2V3IQ76</accession>
<evidence type="ECO:0000313" key="4">
    <source>
        <dbReference type="EMBL" id="PXF44245.1"/>
    </source>
</evidence>
<name>A0A2V3IQ76_9FLOR</name>
<dbReference type="Pfam" id="PF16655">
    <property type="entry name" value="PhoD_N"/>
    <property type="match status" value="1"/>
</dbReference>
<keyword evidence="1" id="KW-0732">Signal</keyword>
<proteinExistence type="predicted"/>
<evidence type="ECO:0000313" key="5">
    <source>
        <dbReference type="Proteomes" id="UP000247409"/>
    </source>
</evidence>
<organism evidence="4 5">
    <name type="scientific">Gracilariopsis chorda</name>
    <dbReference type="NCBI Taxonomy" id="448386"/>
    <lineage>
        <taxon>Eukaryota</taxon>
        <taxon>Rhodophyta</taxon>
        <taxon>Florideophyceae</taxon>
        <taxon>Rhodymeniophycidae</taxon>
        <taxon>Gracilariales</taxon>
        <taxon>Gracilariaceae</taxon>
        <taxon>Gracilariopsis</taxon>
    </lineage>
</organism>
<dbReference type="AlphaFoldDB" id="A0A2V3IQ76"/>
<feature type="domain" description="PhoD-like phosphatase metallophosphatase" evidence="2">
    <location>
        <begin position="139"/>
        <end position="338"/>
    </location>
</feature>
<feature type="signal peptide" evidence="1">
    <location>
        <begin position="1"/>
        <end position="21"/>
    </location>
</feature>
<protein>
    <recommendedName>
        <fullName evidence="6">Alkaline phosphatase D</fullName>
    </recommendedName>
</protein>
<dbReference type="Gene3D" id="3.60.21.70">
    <property type="entry name" value="PhoD-like phosphatase"/>
    <property type="match status" value="1"/>
</dbReference>
<evidence type="ECO:0000259" key="2">
    <source>
        <dbReference type="Pfam" id="PF09423"/>
    </source>
</evidence>
<dbReference type="OrthoDB" id="9992270at2759"/>
<dbReference type="InterPro" id="IPR029052">
    <property type="entry name" value="Metallo-depent_PP-like"/>
</dbReference>
<dbReference type="InterPro" id="IPR032093">
    <property type="entry name" value="PhoD_N"/>
</dbReference>
<evidence type="ECO:0000256" key="1">
    <source>
        <dbReference type="SAM" id="SignalP"/>
    </source>
</evidence>
<gene>
    <name evidence="4" type="ORF">BWQ96_06026</name>
</gene>
<dbReference type="InterPro" id="IPR018946">
    <property type="entry name" value="PhoD-like_MPP"/>
</dbReference>
<dbReference type="Pfam" id="PF09423">
    <property type="entry name" value="PhoD"/>
    <property type="match status" value="1"/>
</dbReference>
<dbReference type="Gene3D" id="2.60.40.380">
    <property type="entry name" value="Purple acid phosphatase-like, N-terminal"/>
    <property type="match status" value="1"/>
</dbReference>
<dbReference type="EMBL" id="NBIV01000097">
    <property type="protein sequence ID" value="PXF44245.1"/>
    <property type="molecule type" value="Genomic_DNA"/>
</dbReference>
<dbReference type="InterPro" id="IPR052900">
    <property type="entry name" value="Phospholipid_Metab_Enz"/>
</dbReference>
<feature type="domain" description="Phospholipase D N-terminal" evidence="3">
    <location>
        <begin position="26"/>
        <end position="127"/>
    </location>
</feature>
<dbReference type="PANTHER" id="PTHR43606:SF2">
    <property type="entry name" value="ALKALINE PHOSPHATASE FAMILY PROTEIN (AFU_ORTHOLOGUE AFUA_5G03860)"/>
    <property type="match status" value="1"/>
</dbReference>
<dbReference type="InterPro" id="IPR038607">
    <property type="entry name" value="PhoD-like_sf"/>
</dbReference>